<feature type="region of interest" description="Disordered" evidence="1">
    <location>
        <begin position="1"/>
        <end position="69"/>
    </location>
</feature>
<gene>
    <name evidence="2" type="ORF">PLEPLA_LOCUS38286</name>
</gene>
<reference evidence="2" key="1">
    <citation type="submission" date="2020-03" db="EMBL/GenBank/DDBJ databases">
        <authorList>
            <person name="Weist P."/>
        </authorList>
    </citation>
    <scope>NUCLEOTIDE SEQUENCE</scope>
</reference>
<comment type="caution">
    <text evidence="2">The sequence shown here is derived from an EMBL/GenBank/DDBJ whole genome shotgun (WGS) entry which is preliminary data.</text>
</comment>
<keyword evidence="3" id="KW-1185">Reference proteome</keyword>
<proteinExistence type="predicted"/>
<accession>A0A9N7VJE4</accession>
<evidence type="ECO:0000313" key="2">
    <source>
        <dbReference type="EMBL" id="CAB1450594.1"/>
    </source>
</evidence>
<sequence>MNLRPHVPAADEAVNKPRGEGRAEARGGENDNEDVTIERRKQRRKVEEKNKDGRDVRKTQGGPQNRQEHRALLAEVYRRLQP</sequence>
<dbReference type="EMBL" id="CADEAL010004059">
    <property type="protein sequence ID" value="CAB1450594.1"/>
    <property type="molecule type" value="Genomic_DNA"/>
</dbReference>
<evidence type="ECO:0000313" key="3">
    <source>
        <dbReference type="Proteomes" id="UP001153269"/>
    </source>
</evidence>
<protein>
    <submittedName>
        <fullName evidence="2">Uncharacterized protein</fullName>
    </submittedName>
</protein>
<evidence type="ECO:0000256" key="1">
    <source>
        <dbReference type="SAM" id="MobiDB-lite"/>
    </source>
</evidence>
<feature type="compositionally biased region" description="Basic and acidic residues" evidence="1">
    <location>
        <begin position="45"/>
        <end position="58"/>
    </location>
</feature>
<dbReference type="Proteomes" id="UP001153269">
    <property type="component" value="Unassembled WGS sequence"/>
</dbReference>
<name>A0A9N7VJE4_PLEPL</name>
<dbReference type="AlphaFoldDB" id="A0A9N7VJE4"/>
<organism evidence="2 3">
    <name type="scientific">Pleuronectes platessa</name>
    <name type="common">European plaice</name>
    <dbReference type="NCBI Taxonomy" id="8262"/>
    <lineage>
        <taxon>Eukaryota</taxon>
        <taxon>Metazoa</taxon>
        <taxon>Chordata</taxon>
        <taxon>Craniata</taxon>
        <taxon>Vertebrata</taxon>
        <taxon>Euteleostomi</taxon>
        <taxon>Actinopterygii</taxon>
        <taxon>Neopterygii</taxon>
        <taxon>Teleostei</taxon>
        <taxon>Neoteleostei</taxon>
        <taxon>Acanthomorphata</taxon>
        <taxon>Carangaria</taxon>
        <taxon>Pleuronectiformes</taxon>
        <taxon>Pleuronectoidei</taxon>
        <taxon>Pleuronectidae</taxon>
        <taxon>Pleuronectes</taxon>
    </lineage>
</organism>
<feature type="compositionally biased region" description="Basic and acidic residues" evidence="1">
    <location>
        <begin position="13"/>
        <end position="29"/>
    </location>
</feature>